<protein>
    <recommendedName>
        <fullName evidence="12">Fluoride-specific ion channel FluC</fullName>
    </recommendedName>
</protein>
<dbReference type="NCBIfam" id="TIGR00494">
    <property type="entry name" value="crcB"/>
    <property type="match status" value="1"/>
</dbReference>
<comment type="catalytic activity">
    <reaction evidence="11">
        <text>fluoride(in) = fluoride(out)</text>
        <dbReference type="Rhea" id="RHEA:76159"/>
        <dbReference type="ChEBI" id="CHEBI:17051"/>
    </reaction>
    <physiologicalReaction direction="left-to-right" evidence="11">
        <dbReference type="Rhea" id="RHEA:76160"/>
    </physiologicalReaction>
</comment>
<feature type="binding site" evidence="12">
    <location>
        <position position="78"/>
    </location>
    <ligand>
        <name>Na(+)</name>
        <dbReference type="ChEBI" id="CHEBI:29101"/>
        <note>structural</note>
    </ligand>
</feature>
<keyword evidence="14" id="KW-1185">Reference proteome</keyword>
<evidence type="ECO:0000256" key="8">
    <source>
        <dbReference type="ARBA" id="ARBA00023136"/>
    </source>
</evidence>
<keyword evidence="4 12" id="KW-0812">Transmembrane</keyword>
<gene>
    <name evidence="12 13" type="primary">crcB</name>
    <name evidence="12" type="synonym">fluC</name>
    <name evidence="13" type="ORF">LVJ83_08450</name>
</gene>
<feature type="transmembrane region" description="Helical" evidence="12">
    <location>
        <begin position="103"/>
        <end position="124"/>
    </location>
</feature>
<organism evidence="13 14">
    <name type="scientific">Uruburuella testudinis</name>
    <dbReference type="NCBI Taxonomy" id="1282863"/>
    <lineage>
        <taxon>Bacteria</taxon>
        <taxon>Pseudomonadati</taxon>
        <taxon>Pseudomonadota</taxon>
        <taxon>Betaproteobacteria</taxon>
        <taxon>Neisseriales</taxon>
        <taxon>Neisseriaceae</taxon>
        <taxon>Uruburuella</taxon>
    </lineage>
</organism>
<evidence type="ECO:0000256" key="6">
    <source>
        <dbReference type="ARBA" id="ARBA00023053"/>
    </source>
</evidence>
<evidence type="ECO:0000256" key="1">
    <source>
        <dbReference type="ARBA" id="ARBA00004651"/>
    </source>
</evidence>
<reference evidence="13 14" key="1">
    <citation type="journal article" date="2022" name="Res Sq">
        <title>Evolution of multicellular longitudinally dividing oral cavity symbionts (Neisseriaceae).</title>
        <authorList>
            <person name="Nyongesa S."/>
            <person name="Weber P."/>
            <person name="Bernet E."/>
            <person name="Pullido F."/>
            <person name="Nieckarz M."/>
            <person name="Delaby M."/>
            <person name="Nieves C."/>
            <person name="Viehboeck T."/>
            <person name="Krause N."/>
            <person name="Rivera-Millot A."/>
            <person name="Nakamura A."/>
            <person name="Vischer N."/>
            <person name="VanNieuwenhze M."/>
            <person name="Brun Y."/>
            <person name="Cava F."/>
            <person name="Bulgheresi S."/>
            <person name="Veyrier F."/>
        </authorList>
    </citation>
    <scope>NUCLEOTIDE SEQUENCE [LARGE SCALE GENOMIC DNA]</scope>
    <source>
        <strain evidence="13 14">CCUG 63373m</strain>
    </source>
</reference>
<evidence type="ECO:0000313" key="13">
    <source>
        <dbReference type="EMBL" id="UOO81011.1"/>
    </source>
</evidence>
<dbReference type="NCBIfam" id="NF010792">
    <property type="entry name" value="PRK14196.1"/>
    <property type="match status" value="1"/>
</dbReference>
<evidence type="ECO:0000256" key="10">
    <source>
        <dbReference type="ARBA" id="ARBA00035120"/>
    </source>
</evidence>
<dbReference type="PANTHER" id="PTHR28259">
    <property type="entry name" value="FLUORIDE EXPORT PROTEIN 1-RELATED"/>
    <property type="match status" value="1"/>
</dbReference>
<keyword evidence="3" id="KW-0997">Cell inner membrane</keyword>
<keyword evidence="5 12" id="KW-1133">Transmembrane helix</keyword>
<name>A0ABY4DQ53_9NEIS</name>
<comment type="activity regulation">
    <text evidence="12">Na(+) is not transported, but it plays an essential structural role and its presence is essential for fluoride channel function.</text>
</comment>
<comment type="similarity">
    <text evidence="10 12">Belongs to the fluoride channel Fluc/FEX (TC 1.A.43) family.</text>
</comment>
<keyword evidence="2 12" id="KW-1003">Cell membrane</keyword>
<keyword evidence="9 12" id="KW-0407">Ion channel</keyword>
<evidence type="ECO:0000256" key="12">
    <source>
        <dbReference type="HAMAP-Rule" id="MF_00454"/>
    </source>
</evidence>
<keyword evidence="8 12" id="KW-0472">Membrane</keyword>
<feature type="transmembrane region" description="Helical" evidence="12">
    <location>
        <begin position="33"/>
        <end position="55"/>
    </location>
</feature>
<feature type="binding site" evidence="12">
    <location>
        <position position="75"/>
    </location>
    <ligand>
        <name>Na(+)</name>
        <dbReference type="ChEBI" id="CHEBI:29101"/>
        <note>structural</note>
    </ligand>
</feature>
<dbReference type="Pfam" id="PF02537">
    <property type="entry name" value="CRCB"/>
    <property type="match status" value="1"/>
</dbReference>
<evidence type="ECO:0000256" key="11">
    <source>
        <dbReference type="ARBA" id="ARBA00035585"/>
    </source>
</evidence>
<evidence type="ECO:0000256" key="4">
    <source>
        <dbReference type="ARBA" id="ARBA00022692"/>
    </source>
</evidence>
<evidence type="ECO:0000256" key="9">
    <source>
        <dbReference type="ARBA" id="ARBA00023303"/>
    </source>
</evidence>
<feature type="transmembrane region" description="Helical" evidence="12">
    <location>
        <begin position="67"/>
        <end position="91"/>
    </location>
</feature>
<evidence type="ECO:0000256" key="2">
    <source>
        <dbReference type="ARBA" id="ARBA00022475"/>
    </source>
</evidence>
<evidence type="ECO:0000256" key="7">
    <source>
        <dbReference type="ARBA" id="ARBA00023065"/>
    </source>
</evidence>
<dbReference type="RefSeq" id="WP_244784081.1">
    <property type="nucleotide sequence ID" value="NZ_CP091508.1"/>
</dbReference>
<keyword evidence="6 12" id="KW-0915">Sodium</keyword>
<keyword evidence="12" id="KW-0813">Transport</keyword>
<keyword evidence="12" id="KW-0479">Metal-binding</keyword>
<proteinExistence type="inferred from homology"/>
<dbReference type="Proteomes" id="UP000829817">
    <property type="component" value="Chromosome"/>
</dbReference>
<dbReference type="InterPro" id="IPR003691">
    <property type="entry name" value="FluC"/>
</dbReference>
<evidence type="ECO:0000313" key="14">
    <source>
        <dbReference type="Proteomes" id="UP000829817"/>
    </source>
</evidence>
<keyword evidence="7 12" id="KW-0406">Ion transport</keyword>
<evidence type="ECO:0000256" key="3">
    <source>
        <dbReference type="ARBA" id="ARBA00022519"/>
    </source>
</evidence>
<dbReference type="HAMAP" id="MF_00454">
    <property type="entry name" value="FluC"/>
    <property type="match status" value="1"/>
</dbReference>
<dbReference type="PANTHER" id="PTHR28259:SF1">
    <property type="entry name" value="FLUORIDE EXPORT PROTEIN 1-RELATED"/>
    <property type="match status" value="1"/>
</dbReference>
<evidence type="ECO:0000256" key="5">
    <source>
        <dbReference type="ARBA" id="ARBA00022989"/>
    </source>
</evidence>
<comment type="function">
    <text evidence="12">Fluoride-specific ion channel. Important for reducing fluoride concentration in the cell, thus reducing its toxicity.</text>
</comment>
<feature type="transmembrane region" description="Helical" evidence="12">
    <location>
        <begin position="7"/>
        <end position="27"/>
    </location>
</feature>
<comment type="subcellular location">
    <subcellularLocation>
        <location evidence="1 12">Cell membrane</location>
        <topology evidence="1 12">Multi-pass membrane protein</topology>
    </subcellularLocation>
</comment>
<accession>A0ABY4DQ53</accession>
<sequence length="126" mass="13225">MLTHIIMIAAGAAIGAVLRWALGLWLASASSSMALGTLAANWLGAYLIGIAAALVMHTEMLPSHWRLLVITGFLGSLTTFSGFSLEVVGMLQAQRWGAALATISLHLLGSLLLTAAGMFTVAFWRA</sequence>
<dbReference type="EMBL" id="CP091508">
    <property type="protein sequence ID" value="UOO81011.1"/>
    <property type="molecule type" value="Genomic_DNA"/>
</dbReference>